<name>A0ABP8K7G0_9ACTN</name>
<accession>A0ABP8K7G0</accession>
<evidence type="ECO:0000313" key="2">
    <source>
        <dbReference type="Proteomes" id="UP001500635"/>
    </source>
</evidence>
<gene>
    <name evidence="1" type="ORF">GCM10023147_41460</name>
</gene>
<sequence>MVDAQFERATQDRDARGGVPTVALELHGAVTDPGYGPPGEIGLATRTRTAGRGGVIHGGAPVVVRYWGLSGGTSA</sequence>
<dbReference type="EMBL" id="BAABFR010000090">
    <property type="protein sequence ID" value="GAA4401652.1"/>
    <property type="molecule type" value="Genomic_DNA"/>
</dbReference>
<dbReference type="Proteomes" id="UP001500635">
    <property type="component" value="Unassembled WGS sequence"/>
</dbReference>
<reference evidence="2" key="1">
    <citation type="journal article" date="2019" name="Int. J. Syst. Evol. Microbiol.">
        <title>The Global Catalogue of Microorganisms (GCM) 10K type strain sequencing project: providing services to taxonomists for standard genome sequencing and annotation.</title>
        <authorList>
            <consortium name="The Broad Institute Genomics Platform"/>
            <consortium name="The Broad Institute Genome Sequencing Center for Infectious Disease"/>
            <person name="Wu L."/>
            <person name="Ma J."/>
        </authorList>
    </citation>
    <scope>NUCLEOTIDE SEQUENCE [LARGE SCALE GENOMIC DNA]</scope>
    <source>
        <strain evidence="2">JCM 17688</strain>
    </source>
</reference>
<comment type="caution">
    <text evidence="1">The sequence shown here is derived from an EMBL/GenBank/DDBJ whole genome shotgun (WGS) entry which is preliminary data.</text>
</comment>
<proteinExistence type="predicted"/>
<evidence type="ECO:0000313" key="1">
    <source>
        <dbReference type="EMBL" id="GAA4401652.1"/>
    </source>
</evidence>
<organism evidence="1 2">
    <name type="scientific">Tsukamurella soli</name>
    <dbReference type="NCBI Taxonomy" id="644556"/>
    <lineage>
        <taxon>Bacteria</taxon>
        <taxon>Bacillati</taxon>
        <taxon>Actinomycetota</taxon>
        <taxon>Actinomycetes</taxon>
        <taxon>Mycobacteriales</taxon>
        <taxon>Tsukamurellaceae</taxon>
        <taxon>Tsukamurella</taxon>
    </lineage>
</organism>
<keyword evidence="2" id="KW-1185">Reference proteome</keyword>
<protein>
    <submittedName>
        <fullName evidence="1">Uncharacterized protein</fullName>
    </submittedName>
</protein>